<protein>
    <recommendedName>
        <fullName evidence="2">Protein FecR C-terminal domain-containing protein</fullName>
    </recommendedName>
</protein>
<name>A0AAT9H7M9_9FLAO</name>
<evidence type="ECO:0008006" key="2">
    <source>
        <dbReference type="Google" id="ProtNLM"/>
    </source>
</evidence>
<evidence type="ECO:0000313" key="1">
    <source>
        <dbReference type="EMBL" id="BFM45397.1"/>
    </source>
</evidence>
<dbReference type="EMBL" id="AP031573">
    <property type="protein sequence ID" value="BFM45397.1"/>
    <property type="molecule type" value="Genomic_DNA"/>
</dbReference>
<reference evidence="1" key="1">
    <citation type="submission" date="2024-05" db="EMBL/GenBank/DDBJ databases">
        <title>Whole-Genome Sequence of CFS9, a Potential Fish Probiotic Isolated from the Body Surface of Silurus asotus.</title>
        <authorList>
            <person name="Kojima M."/>
            <person name="Tobioka K."/>
            <person name="Yokota K."/>
            <person name="Nakatani H."/>
            <person name="Hori K."/>
            <person name="Tamaru Y."/>
            <person name="Okazaki F."/>
        </authorList>
    </citation>
    <scope>NUCLEOTIDE SEQUENCE</scope>
    <source>
        <strain evidence="1">CFS9</strain>
    </source>
</reference>
<accession>A0AAT9H7M9</accession>
<sequence length="61" mass="7549">MKHIISACFCYTLKFPKEYYDHRITIRINKKEDFKRTIQLISKMYNLNFEINEELKVITFQ</sequence>
<gene>
    <name evidence="1" type="ORF">CFS9_40380</name>
</gene>
<organism evidence="1">
    <name type="scientific">Flavobacterium sp. CFS9</name>
    <dbReference type="NCBI Taxonomy" id="3143118"/>
    <lineage>
        <taxon>Bacteria</taxon>
        <taxon>Pseudomonadati</taxon>
        <taxon>Bacteroidota</taxon>
        <taxon>Flavobacteriia</taxon>
        <taxon>Flavobacteriales</taxon>
        <taxon>Flavobacteriaceae</taxon>
        <taxon>Flavobacterium</taxon>
    </lineage>
</organism>
<proteinExistence type="predicted"/>
<dbReference type="AlphaFoldDB" id="A0AAT9H7M9"/>